<dbReference type="AlphaFoldDB" id="A0A368Y1U8"/>
<protein>
    <submittedName>
        <fullName evidence="1">Uncharacterized protein</fullName>
    </submittedName>
</protein>
<sequence length="103" mass="11351">MRSEVSVRLAGGQELRFDLEDAAPMPQEQARSWLDTQFVQLECEPLRATGKVLLADKLIAIARAAGPELLADPQWFARFARAASAALAKPVVRLDLDQLTVSY</sequence>
<evidence type="ECO:0000313" key="1">
    <source>
        <dbReference type="EMBL" id="RCW74300.1"/>
    </source>
</evidence>
<reference evidence="1 2" key="1">
    <citation type="submission" date="2018-07" db="EMBL/GenBank/DDBJ databases">
        <title>Genomic Encyclopedia of Type Strains, Phase IV (KMG-IV): sequencing the most valuable type-strain genomes for metagenomic binning, comparative biology and taxonomic classification.</title>
        <authorList>
            <person name="Goeker M."/>
        </authorList>
    </citation>
    <scope>NUCLEOTIDE SEQUENCE [LARGE SCALE GENOMIC DNA]</scope>
    <source>
        <strain evidence="1 2">DSM 21634</strain>
    </source>
</reference>
<organism evidence="1 2">
    <name type="scientific">Pseudorhodoferax soli</name>
    <dbReference type="NCBI Taxonomy" id="545864"/>
    <lineage>
        <taxon>Bacteria</taxon>
        <taxon>Pseudomonadati</taxon>
        <taxon>Pseudomonadota</taxon>
        <taxon>Betaproteobacteria</taxon>
        <taxon>Burkholderiales</taxon>
        <taxon>Comamonadaceae</taxon>
    </lineage>
</organism>
<accession>A0A368Y1U8</accession>
<evidence type="ECO:0000313" key="2">
    <source>
        <dbReference type="Proteomes" id="UP000252884"/>
    </source>
</evidence>
<name>A0A368Y1U8_9BURK</name>
<comment type="caution">
    <text evidence="1">The sequence shown here is derived from an EMBL/GenBank/DDBJ whole genome shotgun (WGS) entry which is preliminary data.</text>
</comment>
<dbReference type="EMBL" id="QPJK01000002">
    <property type="protein sequence ID" value="RCW74300.1"/>
    <property type="molecule type" value="Genomic_DNA"/>
</dbReference>
<dbReference type="Proteomes" id="UP000252884">
    <property type="component" value="Unassembled WGS sequence"/>
</dbReference>
<dbReference type="OrthoDB" id="5297048at2"/>
<dbReference type="RefSeq" id="WP_114467412.1">
    <property type="nucleotide sequence ID" value="NZ_QPJK01000002.1"/>
</dbReference>
<gene>
    <name evidence="1" type="ORF">DES41_102622</name>
</gene>
<proteinExistence type="predicted"/>
<keyword evidence="2" id="KW-1185">Reference proteome</keyword>